<evidence type="ECO:0000313" key="4">
    <source>
        <dbReference type="Proteomes" id="UP000294575"/>
    </source>
</evidence>
<keyword evidence="4" id="KW-1185">Reference proteome</keyword>
<dbReference type="EMBL" id="SNYK01000016">
    <property type="protein sequence ID" value="TDQ35382.1"/>
    <property type="molecule type" value="Genomic_DNA"/>
</dbReference>
<evidence type="ECO:0000313" key="3">
    <source>
        <dbReference type="EMBL" id="TDQ35382.1"/>
    </source>
</evidence>
<dbReference type="PANTHER" id="PTHR30336">
    <property type="entry name" value="INNER MEMBRANE PROTEIN, PROBABLE PERMEASE"/>
    <property type="match status" value="1"/>
</dbReference>
<dbReference type="InterPro" id="IPR051599">
    <property type="entry name" value="Cell_Envelope_Assoc"/>
</dbReference>
<keyword evidence="1" id="KW-0472">Membrane</keyword>
<evidence type="ECO:0000259" key="2">
    <source>
        <dbReference type="Pfam" id="PF02698"/>
    </source>
</evidence>
<keyword evidence="1" id="KW-1133">Transmembrane helix</keyword>
<protein>
    <submittedName>
        <fullName evidence="3">Uncharacterized SAM-binding protein YcdF (DUF218 family)</fullName>
    </submittedName>
</protein>
<feature type="domain" description="DUF218" evidence="2">
    <location>
        <begin position="82"/>
        <end position="244"/>
    </location>
</feature>
<dbReference type="InterPro" id="IPR003848">
    <property type="entry name" value="DUF218"/>
</dbReference>
<dbReference type="Pfam" id="PF02698">
    <property type="entry name" value="DUF218"/>
    <property type="match status" value="1"/>
</dbReference>
<dbReference type="PANTHER" id="PTHR30336:SF4">
    <property type="entry name" value="ENVELOPE BIOGENESIS FACTOR ELYC"/>
    <property type="match status" value="1"/>
</dbReference>
<gene>
    <name evidence="3" type="ORF">DFQ45_11672</name>
</gene>
<sequence>MTWRFILKQLGMPPGSLLLLLLMAWLLRKRMPKTATGLFFITLAALYGLSMPLVTQQLASHLENQPALTQDRWPQLADQASAIIILGGGREPADPAWAADQPSLFAVQRLRYGARLARASSLPVLVTGGLHFDRPPSEARIMADTLQQDFSVAARWLEERSRTTWENARFSAEILQPEGIATVVLVTDAWHMRRARWSFEQAGFQVIPAPQGFYSANPDKPLGGWLPESRAFWQNTQLLNELLGLWLYPVLYAR</sequence>
<dbReference type="InterPro" id="IPR014729">
    <property type="entry name" value="Rossmann-like_a/b/a_fold"/>
</dbReference>
<feature type="transmembrane region" description="Helical" evidence="1">
    <location>
        <begin position="6"/>
        <end position="27"/>
    </location>
</feature>
<accession>A0A4R6TRQ9</accession>
<dbReference type="Gene3D" id="3.40.50.620">
    <property type="entry name" value="HUPs"/>
    <property type="match status" value="1"/>
</dbReference>
<dbReference type="Proteomes" id="UP000294575">
    <property type="component" value="Unassembled WGS sequence"/>
</dbReference>
<dbReference type="OrthoDB" id="9809813at2"/>
<dbReference type="GO" id="GO:0000270">
    <property type="term" value="P:peptidoglycan metabolic process"/>
    <property type="evidence" value="ECO:0007669"/>
    <property type="project" value="TreeGrafter"/>
</dbReference>
<keyword evidence="1" id="KW-0812">Transmembrane</keyword>
<dbReference type="AlphaFoldDB" id="A0A4R6TRQ9"/>
<reference evidence="3 4" key="1">
    <citation type="submission" date="2019-03" db="EMBL/GenBank/DDBJ databases">
        <title>Genomic Encyclopedia of Type Strains, Phase IV (KMG-IV): sequencing the most valuable type-strain genomes for metagenomic binning, comparative biology and taxonomic classification.</title>
        <authorList>
            <person name="Goeker M."/>
        </authorList>
    </citation>
    <scope>NUCLEOTIDE SEQUENCE [LARGE SCALE GENOMIC DNA]</scope>
    <source>
        <strain evidence="3 4">DSM 28679</strain>
    </source>
</reference>
<name>A0A4R6TRQ9_9GAMM</name>
<feature type="transmembrane region" description="Helical" evidence="1">
    <location>
        <begin position="34"/>
        <end position="54"/>
    </location>
</feature>
<comment type="caution">
    <text evidence="3">The sequence shown here is derived from an EMBL/GenBank/DDBJ whole genome shotgun (WGS) entry which is preliminary data.</text>
</comment>
<organism evidence="3 4">
    <name type="scientific">Thiopseudomonas denitrificans</name>
    <dbReference type="NCBI Taxonomy" id="1501432"/>
    <lineage>
        <taxon>Bacteria</taxon>
        <taxon>Pseudomonadati</taxon>
        <taxon>Pseudomonadota</taxon>
        <taxon>Gammaproteobacteria</taxon>
        <taxon>Pseudomonadales</taxon>
        <taxon>Pseudomonadaceae</taxon>
        <taxon>Thiopseudomonas</taxon>
    </lineage>
</organism>
<evidence type="ECO:0000256" key="1">
    <source>
        <dbReference type="SAM" id="Phobius"/>
    </source>
</evidence>
<proteinExistence type="predicted"/>
<dbReference type="GO" id="GO:0005886">
    <property type="term" value="C:plasma membrane"/>
    <property type="evidence" value="ECO:0007669"/>
    <property type="project" value="TreeGrafter"/>
</dbReference>
<dbReference type="GO" id="GO:0043164">
    <property type="term" value="P:Gram-negative-bacterium-type cell wall biogenesis"/>
    <property type="evidence" value="ECO:0007669"/>
    <property type="project" value="TreeGrafter"/>
</dbReference>
<dbReference type="CDD" id="cd06259">
    <property type="entry name" value="YdcF-like"/>
    <property type="match status" value="1"/>
</dbReference>
<dbReference type="RefSeq" id="WP_101495629.1">
    <property type="nucleotide sequence ID" value="NZ_LNJZ01000002.1"/>
</dbReference>